<feature type="region of interest" description="Disordered" evidence="5">
    <location>
        <begin position="83"/>
        <end position="207"/>
    </location>
</feature>
<evidence type="ECO:0000256" key="7">
    <source>
        <dbReference type="SAM" id="SignalP"/>
    </source>
</evidence>
<keyword evidence="6" id="KW-0472">Membrane</keyword>
<keyword evidence="3 7" id="KW-0732">Signal</keyword>
<evidence type="ECO:0000256" key="3">
    <source>
        <dbReference type="ARBA" id="ARBA00022729"/>
    </source>
</evidence>
<dbReference type="InterPro" id="IPR019931">
    <property type="entry name" value="LPXTG_anchor"/>
</dbReference>
<gene>
    <name evidence="9" type="ORF">HD598_001271</name>
</gene>
<dbReference type="AlphaFoldDB" id="A0A7W8X1B0"/>
<evidence type="ECO:0000256" key="1">
    <source>
        <dbReference type="ARBA" id="ARBA00022512"/>
    </source>
</evidence>
<evidence type="ECO:0000259" key="8">
    <source>
        <dbReference type="PROSITE" id="PS50847"/>
    </source>
</evidence>
<feature type="domain" description="Gram-positive cocci surface proteins LPxTG" evidence="8">
    <location>
        <begin position="403"/>
        <end position="436"/>
    </location>
</feature>
<feature type="compositionally biased region" description="Low complexity" evidence="5">
    <location>
        <begin position="320"/>
        <end position="330"/>
    </location>
</feature>
<keyword evidence="4" id="KW-0572">Peptidoglycan-anchor</keyword>
<keyword evidence="6" id="KW-0812">Transmembrane</keyword>
<feature type="compositionally biased region" description="Low complexity" evidence="5">
    <location>
        <begin position="336"/>
        <end position="357"/>
    </location>
</feature>
<name>A0A7W8X1B0_9MICC</name>
<dbReference type="NCBIfam" id="TIGR01167">
    <property type="entry name" value="LPXTG_anchor"/>
    <property type="match status" value="1"/>
</dbReference>
<evidence type="ECO:0000313" key="10">
    <source>
        <dbReference type="Proteomes" id="UP000580797"/>
    </source>
</evidence>
<accession>A0A7W8X1B0</accession>
<evidence type="ECO:0000313" key="9">
    <source>
        <dbReference type="EMBL" id="MBB5512584.1"/>
    </source>
</evidence>
<dbReference type="EMBL" id="JACHDR010000001">
    <property type="protein sequence ID" value="MBB5512584.1"/>
    <property type="molecule type" value="Genomic_DNA"/>
</dbReference>
<keyword evidence="6" id="KW-1133">Transmembrane helix</keyword>
<reference evidence="9 10" key="1">
    <citation type="submission" date="2020-08" db="EMBL/GenBank/DDBJ databases">
        <title>Sequencing the genomes of 1000 actinobacteria strains.</title>
        <authorList>
            <person name="Klenk H.-P."/>
        </authorList>
    </citation>
    <scope>NUCLEOTIDE SEQUENCE [LARGE SCALE GENOMIC DNA]</scope>
    <source>
        <strain evidence="9 10">DSM 105783</strain>
    </source>
</reference>
<feature type="chain" id="PRO_5031062316" evidence="7">
    <location>
        <begin position="33"/>
        <end position="436"/>
    </location>
</feature>
<dbReference type="PROSITE" id="PS50847">
    <property type="entry name" value="GRAM_POS_ANCHORING"/>
    <property type="match status" value="1"/>
</dbReference>
<feature type="compositionally biased region" description="Low complexity" evidence="5">
    <location>
        <begin position="146"/>
        <end position="178"/>
    </location>
</feature>
<feature type="region of interest" description="Disordered" evidence="5">
    <location>
        <begin position="317"/>
        <end position="405"/>
    </location>
</feature>
<protein>
    <submittedName>
        <fullName evidence="9">LPXTG-motif cell wall-anchored protein</fullName>
    </submittedName>
</protein>
<proteinExistence type="predicted"/>
<feature type="transmembrane region" description="Helical" evidence="6">
    <location>
        <begin position="412"/>
        <end position="431"/>
    </location>
</feature>
<organism evidence="9 10">
    <name type="scientific">Neomicrococcus aestuarii</name>
    <dbReference type="NCBI Taxonomy" id="556325"/>
    <lineage>
        <taxon>Bacteria</taxon>
        <taxon>Bacillati</taxon>
        <taxon>Actinomycetota</taxon>
        <taxon>Actinomycetes</taxon>
        <taxon>Micrococcales</taxon>
        <taxon>Micrococcaceae</taxon>
        <taxon>Neomicrococcus</taxon>
    </lineage>
</organism>
<comment type="caution">
    <text evidence="9">The sequence shown here is derived from an EMBL/GenBank/DDBJ whole genome shotgun (WGS) entry which is preliminary data.</text>
</comment>
<feature type="compositionally biased region" description="Low complexity" evidence="5">
    <location>
        <begin position="120"/>
        <end position="138"/>
    </location>
</feature>
<evidence type="ECO:0000256" key="6">
    <source>
        <dbReference type="SAM" id="Phobius"/>
    </source>
</evidence>
<sequence length="436" mass="45240">MNGTSLATTFRTTALSAMVATGLLLSATPAHADDLQIFTDSAQSSSSTEAVVLSPVLTPELSSENPDQLDSVSALAAALGEPEAAVEASSSQVPAEESVVGETPVVESPAVETPADEAPVEVAPTEEAPVTEVPTEAPTSEDPVVPTDSSSTESEPTASDSTESATSTDQPVVVTQPTPTDPADETGTEGGGVVPEESEEIPSHHDMPTFFETYPEIEAPAGSEAWDSEDWAAYFETAESEEFQQAFFGAYLNSDAAAYVDDLTFFFTETSDLNYIYEMFDFLDGYFPEHPGLADGMFYVVANMLVDAGYLEWNDGDDFPSVPSVPTEPGEPTEPSEPGVPTDPTVPGEPSSPSDPTTEPEPGEVPVVNPVPGDGETDATDSPTSTPAPSSEPTDSPSAGEELASTGVSGTAILGAGGVMLVAAGLVLMRVRRRLS</sequence>
<feature type="signal peptide" evidence="7">
    <location>
        <begin position="1"/>
        <end position="32"/>
    </location>
</feature>
<dbReference type="Proteomes" id="UP000580797">
    <property type="component" value="Unassembled WGS sequence"/>
</dbReference>
<dbReference type="RefSeq" id="WP_183664593.1">
    <property type="nucleotide sequence ID" value="NZ_BAAARH010000001.1"/>
</dbReference>
<keyword evidence="1" id="KW-0134">Cell wall</keyword>
<evidence type="ECO:0000256" key="2">
    <source>
        <dbReference type="ARBA" id="ARBA00022525"/>
    </source>
</evidence>
<evidence type="ECO:0000256" key="5">
    <source>
        <dbReference type="SAM" id="MobiDB-lite"/>
    </source>
</evidence>
<keyword evidence="2" id="KW-0964">Secreted</keyword>
<feature type="compositionally biased region" description="Low complexity" evidence="5">
    <location>
        <begin position="364"/>
        <end position="399"/>
    </location>
</feature>
<evidence type="ECO:0000256" key="4">
    <source>
        <dbReference type="ARBA" id="ARBA00023088"/>
    </source>
</evidence>